<evidence type="ECO:0000313" key="3">
    <source>
        <dbReference type="Proteomes" id="UP000231823"/>
    </source>
</evidence>
<dbReference type="AlphaFoldDB" id="A0A2K8SE28"/>
<sequence length="178" mass="21459">MTNKDVLIIVVVSTWLIGVLITGLLALIFKDKFKNFKEQNILIQSQLKQESSNFKLKEVEINFKLPKEEKCFFYEKNINLFKVKLNNKKAKQNYKKELKESKLNCSIYVTNKRIMIQLNDQYFQYYIKNTLYCNYLLVYFKRNWLNSIQLEINEDKYIILSQNFNLLLTVKELNKKEK</sequence>
<dbReference type="RefSeq" id="WP_100916580.1">
    <property type="nucleotide sequence ID" value="NZ_CP025057.1"/>
</dbReference>
<dbReference type="KEGG" id="sfz:SFLOR_v1c05430"/>
<keyword evidence="1" id="KW-0472">Membrane</keyword>
<dbReference type="OrthoDB" id="389596at2"/>
<evidence type="ECO:0000256" key="1">
    <source>
        <dbReference type="SAM" id="Phobius"/>
    </source>
</evidence>
<reference evidence="2 3" key="1">
    <citation type="submission" date="2017-12" db="EMBL/GenBank/DDBJ databases">
        <title>Complete genome sequence of Spiroplasma floricola 23-6 (ATCC 29989).</title>
        <authorList>
            <person name="Tsai Y.-M."/>
            <person name="Wu P.-S."/>
            <person name="Lo W.-S."/>
            <person name="Kuo C.-H."/>
        </authorList>
    </citation>
    <scope>NUCLEOTIDE SEQUENCE [LARGE SCALE GENOMIC DNA]</scope>
    <source>
        <strain evidence="2 3">23-6</strain>
    </source>
</reference>
<keyword evidence="1" id="KW-0812">Transmembrane</keyword>
<gene>
    <name evidence="2" type="ORF">SFLOR_v1c05430</name>
</gene>
<keyword evidence="1" id="KW-1133">Transmembrane helix</keyword>
<proteinExistence type="predicted"/>
<name>A0A2K8SE28_9MOLU</name>
<feature type="transmembrane region" description="Helical" evidence="1">
    <location>
        <begin position="6"/>
        <end position="29"/>
    </location>
</feature>
<protein>
    <recommendedName>
        <fullName evidence="4">Transmembrane protein</fullName>
    </recommendedName>
</protein>
<keyword evidence="3" id="KW-1185">Reference proteome</keyword>
<dbReference type="EMBL" id="CP025057">
    <property type="protein sequence ID" value="AUB31595.1"/>
    <property type="molecule type" value="Genomic_DNA"/>
</dbReference>
<accession>A0A2K8SE28</accession>
<organism evidence="2 3">
    <name type="scientific">Spiroplasma floricola 23-6</name>
    <dbReference type="NCBI Taxonomy" id="1336749"/>
    <lineage>
        <taxon>Bacteria</taxon>
        <taxon>Bacillati</taxon>
        <taxon>Mycoplasmatota</taxon>
        <taxon>Mollicutes</taxon>
        <taxon>Entomoplasmatales</taxon>
        <taxon>Spiroplasmataceae</taxon>
        <taxon>Spiroplasma</taxon>
    </lineage>
</organism>
<evidence type="ECO:0008006" key="4">
    <source>
        <dbReference type="Google" id="ProtNLM"/>
    </source>
</evidence>
<dbReference type="Proteomes" id="UP000231823">
    <property type="component" value="Chromosome"/>
</dbReference>
<evidence type="ECO:0000313" key="2">
    <source>
        <dbReference type="EMBL" id="AUB31595.1"/>
    </source>
</evidence>